<proteinExistence type="predicted"/>
<evidence type="ECO:0000256" key="1">
    <source>
        <dbReference type="SAM" id="SignalP"/>
    </source>
</evidence>
<sequence>MRKLGYFALVALFCAAHGVEAVTYKLFVHGRSGENHCQTLSTVNDGTSDHNNYWGGAVTGLTNVRYVGFDGTKSGGAYSWSTCGAQKQLHDAVRVFCTGSNSCEIYTHSTGGLVAAAYFGQNNPSGVNISRIQLLASAAGGSELADFSTSYLAWLGFDTLGGALDQSVSTNGARLGFNHNNSNGRTYYTTSGEGSDYLNVTSPLLPGKDDGVLANHSLCNINQVADVGVSCSRGNGRLTESYACGFLWLSTCYKYHYRWTPYYTVYQGGGSHSHSDAKADYNRR</sequence>
<comment type="caution">
    <text evidence="2">The sequence shown here is derived from an EMBL/GenBank/DDBJ whole genome shotgun (WGS) entry which is preliminary data.</text>
</comment>
<dbReference type="Gene3D" id="3.40.50.1820">
    <property type="entry name" value="alpha/beta hydrolase"/>
    <property type="match status" value="1"/>
</dbReference>
<evidence type="ECO:0000313" key="3">
    <source>
        <dbReference type="Proteomes" id="UP000460298"/>
    </source>
</evidence>
<dbReference type="OrthoDB" id="8886973at2"/>
<dbReference type="RefSeq" id="WP_002772388.1">
    <property type="nucleotide sequence ID" value="NZ_JQDG01000067.1"/>
</dbReference>
<feature type="chain" id="PRO_5032659439" evidence="1">
    <location>
        <begin position="22"/>
        <end position="284"/>
    </location>
</feature>
<organism evidence="2 3">
    <name type="scientific">Leptonema illini</name>
    <dbReference type="NCBI Taxonomy" id="183"/>
    <lineage>
        <taxon>Bacteria</taxon>
        <taxon>Pseudomonadati</taxon>
        <taxon>Spirochaetota</taxon>
        <taxon>Spirochaetia</taxon>
        <taxon>Leptospirales</taxon>
        <taxon>Leptospiraceae</taxon>
        <taxon>Leptonema</taxon>
    </lineage>
</organism>
<reference evidence="2 3" key="1">
    <citation type="submission" date="2019-10" db="EMBL/GenBank/DDBJ databases">
        <title>Extracellular Electron Transfer in a Candidatus Methanoperedens spp. Enrichment Culture.</title>
        <authorList>
            <person name="Berger S."/>
            <person name="Rangel Shaw D."/>
            <person name="Berben T."/>
            <person name="In 'T Zandt M."/>
            <person name="Frank J."/>
            <person name="Reimann J."/>
            <person name="Jetten M.S.M."/>
            <person name="Welte C.U."/>
        </authorList>
    </citation>
    <scope>NUCLEOTIDE SEQUENCE [LARGE SCALE GENOMIC DNA]</scope>
    <source>
        <strain evidence="2">SB12</strain>
    </source>
</reference>
<accession>A0A833H2Z7</accession>
<dbReference type="SUPFAM" id="SSF53474">
    <property type="entry name" value="alpha/beta-Hydrolases"/>
    <property type="match status" value="1"/>
</dbReference>
<gene>
    <name evidence="2" type="ORF">F9K24_07945</name>
</gene>
<evidence type="ECO:0000313" key="2">
    <source>
        <dbReference type="EMBL" id="KAB2933270.1"/>
    </source>
</evidence>
<feature type="signal peptide" evidence="1">
    <location>
        <begin position="1"/>
        <end position="21"/>
    </location>
</feature>
<dbReference type="InterPro" id="IPR029058">
    <property type="entry name" value="AB_hydrolase_fold"/>
</dbReference>
<protein>
    <submittedName>
        <fullName evidence="2">Uncharacterized protein</fullName>
    </submittedName>
</protein>
<name>A0A833H2Z7_9LEPT</name>
<dbReference type="Proteomes" id="UP000460298">
    <property type="component" value="Unassembled WGS sequence"/>
</dbReference>
<keyword evidence="1" id="KW-0732">Signal</keyword>
<dbReference type="EMBL" id="WBUI01000006">
    <property type="protein sequence ID" value="KAB2933270.1"/>
    <property type="molecule type" value="Genomic_DNA"/>
</dbReference>
<dbReference type="AlphaFoldDB" id="A0A833H2Z7"/>